<dbReference type="STRING" id="1081108.A0A162LS88"/>
<protein>
    <submittedName>
        <fullName evidence="9">Membrane transporter</fullName>
    </submittedName>
</protein>
<evidence type="ECO:0000256" key="5">
    <source>
        <dbReference type="ARBA" id="ARBA00023136"/>
    </source>
</evidence>
<feature type="region of interest" description="Disordered" evidence="6">
    <location>
        <begin position="218"/>
        <end position="239"/>
    </location>
</feature>
<feature type="transmembrane region" description="Helical" evidence="7">
    <location>
        <begin position="153"/>
        <end position="172"/>
    </location>
</feature>
<dbReference type="EMBL" id="AZHF01000005">
    <property type="protein sequence ID" value="OAA74904.1"/>
    <property type="molecule type" value="Genomic_DNA"/>
</dbReference>
<dbReference type="SUPFAM" id="SSF103473">
    <property type="entry name" value="MFS general substrate transporter"/>
    <property type="match status" value="1"/>
</dbReference>
<comment type="caution">
    <text evidence="9">The sequence shown here is derived from an EMBL/GenBank/DDBJ whole genome shotgun (WGS) entry which is preliminary data.</text>
</comment>
<accession>A0A162LS88</accession>
<reference evidence="9 10" key="1">
    <citation type="journal article" date="2016" name="Genome Biol. Evol.">
        <title>Divergent and convergent evolution of fungal pathogenicity.</title>
        <authorList>
            <person name="Shang Y."/>
            <person name="Xiao G."/>
            <person name="Zheng P."/>
            <person name="Cen K."/>
            <person name="Zhan S."/>
            <person name="Wang C."/>
        </authorList>
    </citation>
    <scope>NUCLEOTIDE SEQUENCE [LARGE SCALE GENOMIC DNA]</scope>
    <source>
        <strain evidence="9 10">RCEF 1005</strain>
    </source>
</reference>
<feature type="transmembrane region" description="Helical" evidence="7">
    <location>
        <begin position="342"/>
        <end position="360"/>
    </location>
</feature>
<evidence type="ECO:0000256" key="2">
    <source>
        <dbReference type="ARBA" id="ARBA00022448"/>
    </source>
</evidence>
<evidence type="ECO:0000256" key="6">
    <source>
        <dbReference type="SAM" id="MobiDB-lite"/>
    </source>
</evidence>
<feature type="transmembrane region" description="Helical" evidence="7">
    <location>
        <begin position="64"/>
        <end position="82"/>
    </location>
</feature>
<feature type="domain" description="Major facilitator superfamily (MFS) profile" evidence="8">
    <location>
        <begin position="19"/>
        <end position="475"/>
    </location>
</feature>
<name>A0A162LS88_CORDF</name>
<feature type="transmembrane region" description="Helical" evidence="7">
    <location>
        <begin position="282"/>
        <end position="308"/>
    </location>
</feature>
<evidence type="ECO:0000256" key="7">
    <source>
        <dbReference type="SAM" id="Phobius"/>
    </source>
</evidence>
<keyword evidence="3 7" id="KW-0812">Transmembrane</keyword>
<feature type="transmembrane region" description="Helical" evidence="7">
    <location>
        <begin position="314"/>
        <end position="335"/>
    </location>
</feature>
<feature type="transmembrane region" description="Helical" evidence="7">
    <location>
        <begin position="178"/>
        <end position="198"/>
    </location>
</feature>
<organism evidence="9 10">
    <name type="scientific">Akanthomyces lecanii RCEF 1005</name>
    <dbReference type="NCBI Taxonomy" id="1081108"/>
    <lineage>
        <taxon>Eukaryota</taxon>
        <taxon>Fungi</taxon>
        <taxon>Dikarya</taxon>
        <taxon>Ascomycota</taxon>
        <taxon>Pezizomycotina</taxon>
        <taxon>Sordariomycetes</taxon>
        <taxon>Hypocreomycetidae</taxon>
        <taxon>Hypocreales</taxon>
        <taxon>Cordycipitaceae</taxon>
        <taxon>Akanthomyces</taxon>
        <taxon>Cordyceps confragosa</taxon>
    </lineage>
</organism>
<feature type="transmembrane region" description="Helical" evidence="7">
    <location>
        <begin position="124"/>
        <end position="141"/>
    </location>
</feature>
<dbReference type="InterPro" id="IPR011701">
    <property type="entry name" value="MFS"/>
</dbReference>
<keyword evidence="10" id="KW-1185">Reference proteome</keyword>
<evidence type="ECO:0000256" key="4">
    <source>
        <dbReference type="ARBA" id="ARBA00022989"/>
    </source>
</evidence>
<gene>
    <name evidence="9" type="ORF">LEL_06892</name>
</gene>
<feature type="compositionally biased region" description="Polar residues" evidence="6">
    <location>
        <begin position="219"/>
        <end position="229"/>
    </location>
</feature>
<dbReference type="OrthoDB" id="5086884at2759"/>
<sequence length="484" mass="51464">MARQSPPWGYRWRSQRLFIIVTVGIGLFSDLFLYGIVVPVMPFVLRDRLGIDDSAIQTQTSRQLAAYAGSSVLFAVPVGWAADRFGSRKLPFVVGIVALLASTAMLCAGTTLAVLLAARLLQGVSVAIVWAVGFATLQDLVGASELGRVTGSIFSFVSVGELLAPALGGWLYDSGGMKAVFALCATVLLVDLTMRLLMLDKLEMEKYRVVSDLDEAESDSNLSESTTAQGCVGEDDESSPLLRRRNELKSCELRIPENAGWLARNLPVLFCMRNSRLSMAMAIALVQGIVVGVIDATVPIQLTSLFLFTSNQVGMTFACMIAPLVGLGQPAGWAVDRYGPRALATTGYALLVPAVGLFSLPSLEILSDAARLPFFCVVLALNGVALALTGPISYVEAGSVIESYHMANPGFFGKHGPYAQLYGFNSLFFFGGLAIGPLVGGWLSEAYGFHVMALVFAGVAAVMLALVLGLVGKTSAEGFCKNDE</sequence>
<evidence type="ECO:0000313" key="9">
    <source>
        <dbReference type="EMBL" id="OAA74904.1"/>
    </source>
</evidence>
<dbReference type="CDD" id="cd17325">
    <property type="entry name" value="MFS_MdtG_SLC18_like"/>
    <property type="match status" value="1"/>
</dbReference>
<dbReference type="PANTHER" id="PTHR23506">
    <property type="entry name" value="GH10249P"/>
    <property type="match status" value="1"/>
</dbReference>
<dbReference type="PROSITE" id="PS50850">
    <property type="entry name" value="MFS"/>
    <property type="match status" value="1"/>
</dbReference>
<dbReference type="Pfam" id="PF07690">
    <property type="entry name" value="MFS_1"/>
    <property type="match status" value="2"/>
</dbReference>
<feature type="transmembrane region" description="Helical" evidence="7">
    <location>
        <begin position="94"/>
        <end position="118"/>
    </location>
</feature>
<evidence type="ECO:0000256" key="1">
    <source>
        <dbReference type="ARBA" id="ARBA00004141"/>
    </source>
</evidence>
<feature type="transmembrane region" description="Helical" evidence="7">
    <location>
        <begin position="449"/>
        <end position="471"/>
    </location>
</feature>
<feature type="transmembrane region" description="Helical" evidence="7">
    <location>
        <begin position="372"/>
        <end position="395"/>
    </location>
</feature>
<proteinExistence type="predicted"/>
<dbReference type="GO" id="GO:0022857">
    <property type="term" value="F:transmembrane transporter activity"/>
    <property type="evidence" value="ECO:0007669"/>
    <property type="project" value="InterPro"/>
</dbReference>
<dbReference type="Gene3D" id="1.20.1250.20">
    <property type="entry name" value="MFS general substrate transporter like domains"/>
    <property type="match status" value="2"/>
</dbReference>
<dbReference type="GO" id="GO:0016020">
    <property type="term" value="C:membrane"/>
    <property type="evidence" value="ECO:0007669"/>
    <property type="project" value="UniProtKB-SubCell"/>
</dbReference>
<keyword evidence="4 7" id="KW-1133">Transmembrane helix</keyword>
<keyword evidence="2" id="KW-0813">Transport</keyword>
<comment type="subcellular location">
    <subcellularLocation>
        <location evidence="1">Membrane</location>
        <topology evidence="1">Multi-pass membrane protein</topology>
    </subcellularLocation>
</comment>
<feature type="transmembrane region" description="Helical" evidence="7">
    <location>
        <begin position="421"/>
        <end position="443"/>
    </location>
</feature>
<evidence type="ECO:0000259" key="8">
    <source>
        <dbReference type="PROSITE" id="PS50850"/>
    </source>
</evidence>
<keyword evidence="5 7" id="KW-0472">Membrane</keyword>
<feature type="transmembrane region" description="Helical" evidence="7">
    <location>
        <begin position="17"/>
        <end position="44"/>
    </location>
</feature>
<dbReference type="InterPro" id="IPR020846">
    <property type="entry name" value="MFS_dom"/>
</dbReference>
<evidence type="ECO:0000256" key="3">
    <source>
        <dbReference type="ARBA" id="ARBA00022692"/>
    </source>
</evidence>
<dbReference type="Proteomes" id="UP000076881">
    <property type="component" value="Unassembled WGS sequence"/>
</dbReference>
<dbReference type="AlphaFoldDB" id="A0A162LS88"/>
<dbReference type="InterPro" id="IPR036259">
    <property type="entry name" value="MFS_trans_sf"/>
</dbReference>
<dbReference type="InterPro" id="IPR050930">
    <property type="entry name" value="MFS_Vesicular_Transporter"/>
</dbReference>
<dbReference type="PANTHER" id="PTHR23506:SF37">
    <property type="entry name" value="MAJOR FACILITATOR SUPERFAMILY (MFS) PROFILE DOMAIN-CONTAINING PROTEIN"/>
    <property type="match status" value="1"/>
</dbReference>
<evidence type="ECO:0000313" key="10">
    <source>
        <dbReference type="Proteomes" id="UP000076881"/>
    </source>
</evidence>